<dbReference type="PROSITE" id="PS50181">
    <property type="entry name" value="FBOX"/>
    <property type="match status" value="1"/>
</dbReference>
<proteinExistence type="predicted"/>
<dbReference type="InterPro" id="IPR036047">
    <property type="entry name" value="F-box-like_dom_sf"/>
</dbReference>
<dbReference type="SUPFAM" id="SSF81383">
    <property type="entry name" value="F-box domain"/>
    <property type="match status" value="1"/>
</dbReference>
<feature type="domain" description="F-box" evidence="1">
    <location>
        <begin position="9"/>
        <end position="56"/>
    </location>
</feature>
<dbReference type="InterPro" id="IPR001810">
    <property type="entry name" value="F-box_dom"/>
</dbReference>
<evidence type="ECO:0000259" key="1">
    <source>
        <dbReference type="PROSITE" id="PS50181"/>
    </source>
</evidence>
<gene>
    <name evidence="2" type="ORF">IFR04_007755</name>
</gene>
<sequence>MEEQVKTDPLTLTTLANELLIDVFQTLPQANLKVLYAVCRKLRDFIKNNGSFICKMRVVPHYQDAIALLGLEKDTLGWYLPSDKLFLDIEGCACTNLVACNTHTYYIDGRVFLLEDTEYVKYLQQVDLLLLGP</sequence>
<organism evidence="2 3">
    <name type="scientific">Cadophora malorum</name>
    <dbReference type="NCBI Taxonomy" id="108018"/>
    <lineage>
        <taxon>Eukaryota</taxon>
        <taxon>Fungi</taxon>
        <taxon>Dikarya</taxon>
        <taxon>Ascomycota</taxon>
        <taxon>Pezizomycotina</taxon>
        <taxon>Leotiomycetes</taxon>
        <taxon>Helotiales</taxon>
        <taxon>Ploettnerulaceae</taxon>
        <taxon>Cadophora</taxon>
    </lineage>
</organism>
<evidence type="ECO:0000313" key="3">
    <source>
        <dbReference type="Proteomes" id="UP000664132"/>
    </source>
</evidence>
<comment type="caution">
    <text evidence="2">The sequence shown here is derived from an EMBL/GenBank/DDBJ whole genome shotgun (WGS) entry which is preliminary data.</text>
</comment>
<name>A0A8H7WAW5_9HELO</name>
<dbReference type="EMBL" id="JAFJYH010000112">
    <property type="protein sequence ID" value="KAG4419159.1"/>
    <property type="molecule type" value="Genomic_DNA"/>
</dbReference>
<protein>
    <recommendedName>
        <fullName evidence="1">F-box domain-containing protein</fullName>
    </recommendedName>
</protein>
<reference evidence="2" key="1">
    <citation type="submission" date="2021-02" db="EMBL/GenBank/DDBJ databases">
        <title>Genome sequence Cadophora malorum strain M34.</title>
        <authorList>
            <person name="Stefanovic E."/>
            <person name="Vu D."/>
            <person name="Scully C."/>
            <person name="Dijksterhuis J."/>
            <person name="Roader J."/>
            <person name="Houbraken J."/>
        </authorList>
    </citation>
    <scope>NUCLEOTIDE SEQUENCE</scope>
    <source>
        <strain evidence="2">M34</strain>
    </source>
</reference>
<dbReference type="Proteomes" id="UP000664132">
    <property type="component" value="Unassembled WGS sequence"/>
</dbReference>
<accession>A0A8H7WAW5</accession>
<evidence type="ECO:0000313" key="2">
    <source>
        <dbReference type="EMBL" id="KAG4419159.1"/>
    </source>
</evidence>
<dbReference type="AlphaFoldDB" id="A0A8H7WAW5"/>
<keyword evidence="3" id="KW-1185">Reference proteome</keyword>